<dbReference type="CDD" id="cd04095">
    <property type="entry name" value="CysN_NoDQ_III"/>
    <property type="match status" value="1"/>
</dbReference>
<dbReference type="InterPro" id="IPR059117">
    <property type="entry name" value="APS_kinase_dom"/>
</dbReference>
<dbReference type="Gene3D" id="2.40.30.10">
    <property type="entry name" value="Translation factors"/>
    <property type="match status" value="2"/>
</dbReference>
<comment type="function">
    <text evidence="2">APS kinase catalyzes the synthesis of activated sulfate.</text>
</comment>
<evidence type="ECO:0000256" key="14">
    <source>
        <dbReference type="HAMAP-Rule" id="MF_00065"/>
    </source>
</evidence>
<dbReference type="InterPro" id="IPR044139">
    <property type="entry name" value="CysN_NoDQ_III"/>
</dbReference>
<evidence type="ECO:0000256" key="11">
    <source>
        <dbReference type="ARBA" id="ARBA00023268"/>
    </source>
</evidence>
<dbReference type="GO" id="GO:0005525">
    <property type="term" value="F:GTP binding"/>
    <property type="evidence" value="ECO:0007669"/>
    <property type="project" value="UniProtKB-UniRule"/>
</dbReference>
<dbReference type="CDD" id="cd02027">
    <property type="entry name" value="APSK"/>
    <property type="match status" value="1"/>
</dbReference>
<keyword evidence="6 13" id="KW-0808">Transferase</keyword>
<dbReference type="AlphaFoldDB" id="A0A3N1Y782"/>
<comment type="caution">
    <text evidence="16">The sequence shown here is derived from an EMBL/GenBank/DDBJ whole genome shotgun (WGS) entry which is preliminary data.</text>
</comment>
<feature type="binding site" evidence="13">
    <location>
        <begin position="92"/>
        <end position="96"/>
    </location>
    <ligand>
        <name>GTP</name>
        <dbReference type="ChEBI" id="CHEBI:37565"/>
    </ligand>
</feature>
<keyword evidence="7 13" id="KW-0548">Nucleotidyltransferase</keyword>
<dbReference type="EMBL" id="RJVI01000001">
    <property type="protein sequence ID" value="ROR34381.1"/>
    <property type="molecule type" value="Genomic_DNA"/>
</dbReference>
<dbReference type="InterPro" id="IPR054696">
    <property type="entry name" value="GTP-eEF1A_C"/>
</dbReference>
<dbReference type="SUPFAM" id="SSF50447">
    <property type="entry name" value="Translation proteins"/>
    <property type="match status" value="1"/>
</dbReference>
<dbReference type="UniPathway" id="UPA00140">
    <property type="reaction ID" value="UER00204"/>
</dbReference>
<dbReference type="GO" id="GO:0003924">
    <property type="term" value="F:GTPase activity"/>
    <property type="evidence" value="ECO:0007669"/>
    <property type="project" value="InterPro"/>
</dbReference>
<evidence type="ECO:0000256" key="5">
    <source>
        <dbReference type="ARBA" id="ARBA00007237"/>
    </source>
</evidence>
<dbReference type="SUPFAM" id="SSF50465">
    <property type="entry name" value="EF-Tu/eEF-1alpha/eIF2-gamma C-terminal domain"/>
    <property type="match status" value="1"/>
</dbReference>
<dbReference type="InterPro" id="IPR044138">
    <property type="entry name" value="CysN_II"/>
</dbReference>
<keyword evidence="14 16" id="KW-0418">Kinase</keyword>
<accession>A0A3N1Y782</accession>
<dbReference type="PRINTS" id="PR00315">
    <property type="entry name" value="ELONGATNFCT"/>
</dbReference>
<dbReference type="InterPro" id="IPR009001">
    <property type="entry name" value="Transl_elong_EF1A/Init_IF2_C"/>
</dbReference>
<dbReference type="FunFam" id="3.40.50.300:FF:000119">
    <property type="entry name" value="Sulfate adenylyltransferase subunit 1"/>
    <property type="match status" value="1"/>
</dbReference>
<dbReference type="InterPro" id="IPR041757">
    <property type="entry name" value="CysN_GTP-bd"/>
</dbReference>
<dbReference type="HAMAP" id="MF_00062">
    <property type="entry name" value="Sulf_adenylyltr_sub1"/>
    <property type="match status" value="1"/>
</dbReference>
<protein>
    <recommendedName>
        <fullName evidence="13 14">Multifunctional fusion protein</fullName>
    </recommendedName>
    <domain>
        <recommendedName>
            <fullName evidence="13">Sulfate adenylyltransferase subunit 1</fullName>
            <ecNumber evidence="13">2.7.7.4</ecNumber>
        </recommendedName>
        <alternativeName>
            <fullName evidence="13">ATP-sulfurylase large subunit</fullName>
        </alternativeName>
        <alternativeName>
            <fullName evidence="13">Sulfate adenylate transferase</fullName>
            <shortName evidence="13">SAT</shortName>
        </alternativeName>
    </domain>
    <domain>
        <recommendedName>
            <fullName evidence="14">Adenylyl-sulfate kinase</fullName>
            <ecNumber evidence="14">2.7.1.25</ecNumber>
        </recommendedName>
        <alternativeName>
            <fullName evidence="14">APS kinase</fullName>
        </alternativeName>
        <alternativeName>
            <fullName evidence="14">ATP adenosine-5'-phosphosulfate 3'-phosphotransferase</fullName>
        </alternativeName>
        <alternativeName>
            <fullName evidence="14">Adenosine-5'-phosphosulfate kinase</fullName>
        </alternativeName>
    </domain>
</protein>
<evidence type="ECO:0000256" key="12">
    <source>
        <dbReference type="ARBA" id="ARBA00049370"/>
    </source>
</evidence>
<keyword evidence="10 13" id="KW-0342">GTP-binding</keyword>
<dbReference type="PANTHER" id="PTHR23115">
    <property type="entry name" value="TRANSLATION FACTOR"/>
    <property type="match status" value="1"/>
</dbReference>
<name>A0A3N1Y782_9GAMM</name>
<feature type="binding site" evidence="13">
    <location>
        <begin position="147"/>
        <end position="150"/>
    </location>
    <ligand>
        <name>GTP</name>
        <dbReference type="ChEBI" id="CHEBI:37565"/>
    </ligand>
</feature>
<dbReference type="NCBIfam" id="NF003013">
    <property type="entry name" value="PRK03846.1"/>
    <property type="match status" value="1"/>
</dbReference>
<comment type="catalytic activity">
    <reaction evidence="1 14">
        <text>adenosine 5'-phosphosulfate + ATP = 3'-phosphoadenylyl sulfate + ADP + H(+)</text>
        <dbReference type="Rhea" id="RHEA:24152"/>
        <dbReference type="ChEBI" id="CHEBI:15378"/>
        <dbReference type="ChEBI" id="CHEBI:30616"/>
        <dbReference type="ChEBI" id="CHEBI:58243"/>
        <dbReference type="ChEBI" id="CHEBI:58339"/>
        <dbReference type="ChEBI" id="CHEBI:456216"/>
        <dbReference type="EC" id="2.7.1.25"/>
    </reaction>
</comment>
<dbReference type="InterPro" id="IPR000795">
    <property type="entry name" value="T_Tr_GTP-bd_dom"/>
</dbReference>
<dbReference type="Gene3D" id="3.40.50.300">
    <property type="entry name" value="P-loop containing nucleotide triphosphate hydrolases"/>
    <property type="match status" value="2"/>
</dbReference>
<dbReference type="Pfam" id="PF22594">
    <property type="entry name" value="GTP-eEF1A_C"/>
    <property type="match status" value="1"/>
</dbReference>
<evidence type="ECO:0000313" key="16">
    <source>
        <dbReference type="EMBL" id="ROR34381.1"/>
    </source>
</evidence>
<dbReference type="SUPFAM" id="SSF52540">
    <property type="entry name" value="P-loop containing nucleoside triphosphate hydrolases"/>
    <property type="match status" value="2"/>
</dbReference>
<evidence type="ECO:0000256" key="13">
    <source>
        <dbReference type="HAMAP-Rule" id="MF_00062"/>
    </source>
</evidence>
<dbReference type="NCBIfam" id="TIGR02034">
    <property type="entry name" value="CysN"/>
    <property type="match status" value="1"/>
</dbReference>
<evidence type="ECO:0000256" key="8">
    <source>
        <dbReference type="ARBA" id="ARBA00022741"/>
    </source>
</evidence>
<dbReference type="PROSITE" id="PS51722">
    <property type="entry name" value="G_TR_2"/>
    <property type="match status" value="1"/>
</dbReference>
<evidence type="ECO:0000256" key="6">
    <source>
        <dbReference type="ARBA" id="ARBA00022679"/>
    </source>
</evidence>
<dbReference type="GO" id="GO:0000103">
    <property type="term" value="P:sulfate assimilation"/>
    <property type="evidence" value="ECO:0007669"/>
    <property type="project" value="UniProtKB-UniRule"/>
</dbReference>
<keyword evidence="17" id="KW-1185">Reference proteome</keyword>
<dbReference type="CDD" id="cd04166">
    <property type="entry name" value="CysN_ATPS"/>
    <property type="match status" value="1"/>
</dbReference>
<comment type="pathway">
    <text evidence="3 14">Sulfur metabolism; hydrogen sulfide biosynthesis; sulfite from sulfate: step 2/3.</text>
</comment>
<evidence type="ECO:0000256" key="4">
    <source>
        <dbReference type="ARBA" id="ARBA00005438"/>
    </source>
</evidence>
<dbReference type="PROSITE" id="PS00301">
    <property type="entry name" value="G_TR_1"/>
    <property type="match status" value="1"/>
</dbReference>
<keyword evidence="9 13" id="KW-0067">ATP-binding</keyword>
<dbReference type="InterPro" id="IPR009000">
    <property type="entry name" value="Transl_B-barrel_sf"/>
</dbReference>
<keyword evidence="14" id="KW-0597">Phosphoprotein</keyword>
<dbReference type="EC" id="2.7.1.25" evidence="14"/>
<dbReference type="Pfam" id="PF01583">
    <property type="entry name" value="APS_kinase"/>
    <property type="match status" value="1"/>
</dbReference>
<comment type="similarity">
    <text evidence="13">Belongs to the TRAFAC class translation factor GTPase superfamily. Classic translation factor GTPase family. CysN/NodQ subfamily.</text>
</comment>
<comment type="pathway">
    <text evidence="13">Sulfur metabolism; hydrogen sulfide biosynthesis; sulfite from sulfate: step 1/3.</text>
</comment>
<comment type="similarity">
    <text evidence="4">In the C-terminal section; belongs to the APS kinase family.</text>
</comment>
<gene>
    <name evidence="14" type="primary">cysC</name>
    <name evidence="13" type="synonym">cysN</name>
    <name evidence="16" type="ORF">EDC57_0277</name>
</gene>
<dbReference type="EC" id="2.7.7.4" evidence="13"/>
<feature type="binding site" evidence="14">
    <location>
        <begin position="450"/>
        <end position="457"/>
    </location>
    <ligand>
        <name>ATP</name>
        <dbReference type="ChEBI" id="CHEBI:30616"/>
    </ligand>
</feature>
<comment type="function">
    <text evidence="14">Catalyzes the synthesis of activated sulfate.</text>
</comment>
<feature type="binding site" evidence="13">
    <location>
        <begin position="18"/>
        <end position="25"/>
    </location>
    <ligand>
        <name>GTP</name>
        <dbReference type="ChEBI" id="CHEBI:37565"/>
    </ligand>
</feature>
<comment type="similarity">
    <text evidence="14">Belongs to the APS kinase family.</text>
</comment>
<dbReference type="GO" id="GO:0004781">
    <property type="term" value="F:sulfate adenylyltransferase (ATP) activity"/>
    <property type="evidence" value="ECO:0007669"/>
    <property type="project" value="UniProtKB-UniRule"/>
</dbReference>
<comment type="similarity">
    <text evidence="5">In the N-terminal section; belongs to the TRAFAC class translation factor GTPase superfamily. Classic translation factor GTPase family. CysN/NodQ subfamily.</text>
</comment>
<dbReference type="InterPro" id="IPR027417">
    <property type="entry name" value="P-loop_NTPase"/>
</dbReference>
<proteinExistence type="inferred from homology"/>
<keyword evidence="8 13" id="KW-0547">Nucleotide-binding</keyword>
<comment type="catalytic activity">
    <reaction evidence="12 13">
        <text>sulfate + ATP + H(+) = adenosine 5'-phosphosulfate + diphosphate</text>
        <dbReference type="Rhea" id="RHEA:18133"/>
        <dbReference type="ChEBI" id="CHEBI:15378"/>
        <dbReference type="ChEBI" id="CHEBI:16189"/>
        <dbReference type="ChEBI" id="CHEBI:30616"/>
        <dbReference type="ChEBI" id="CHEBI:33019"/>
        <dbReference type="ChEBI" id="CHEBI:58243"/>
        <dbReference type="EC" id="2.7.7.4"/>
    </reaction>
</comment>
<evidence type="ECO:0000256" key="1">
    <source>
        <dbReference type="ARBA" id="ARBA00001823"/>
    </source>
</evidence>
<dbReference type="NCBIfam" id="TIGR00455">
    <property type="entry name" value="apsK"/>
    <property type="match status" value="1"/>
</dbReference>
<dbReference type="InterPro" id="IPR050100">
    <property type="entry name" value="TRAFAC_GTPase_members"/>
</dbReference>
<keyword evidence="11" id="KW-0511">Multifunctional enzyme</keyword>
<dbReference type="OrthoDB" id="9804504at2"/>
<dbReference type="CDD" id="cd03695">
    <property type="entry name" value="CysN_NodQ_II"/>
    <property type="match status" value="1"/>
</dbReference>
<evidence type="ECO:0000259" key="15">
    <source>
        <dbReference type="PROSITE" id="PS51722"/>
    </source>
</evidence>
<evidence type="ECO:0000256" key="10">
    <source>
        <dbReference type="ARBA" id="ARBA00023134"/>
    </source>
</evidence>
<evidence type="ECO:0000256" key="9">
    <source>
        <dbReference type="ARBA" id="ARBA00022840"/>
    </source>
</evidence>
<dbReference type="GO" id="GO:0004020">
    <property type="term" value="F:adenylylsulfate kinase activity"/>
    <property type="evidence" value="ECO:0007669"/>
    <property type="project" value="UniProtKB-UniRule"/>
</dbReference>
<feature type="domain" description="Tr-type G" evidence="15">
    <location>
        <begin position="9"/>
        <end position="224"/>
    </location>
</feature>
<dbReference type="HAMAP" id="MF_00065">
    <property type="entry name" value="Adenylyl_sulf_kinase"/>
    <property type="match status" value="1"/>
</dbReference>
<reference evidence="16 17" key="1">
    <citation type="submission" date="2018-11" db="EMBL/GenBank/DDBJ databases">
        <title>Genomic Encyclopedia of Type Strains, Phase IV (KMG-IV): sequencing the most valuable type-strain genomes for metagenomic binning, comparative biology and taxonomic classification.</title>
        <authorList>
            <person name="Goeker M."/>
        </authorList>
    </citation>
    <scope>NUCLEOTIDE SEQUENCE [LARGE SCALE GENOMIC DNA]</scope>
    <source>
        <strain evidence="16 17">DSM 100275</strain>
    </source>
</reference>
<feature type="active site" description="Phosphoserine intermediate" evidence="14">
    <location>
        <position position="524"/>
    </location>
</feature>
<dbReference type="Proteomes" id="UP000276634">
    <property type="component" value="Unassembled WGS sequence"/>
</dbReference>
<evidence type="ECO:0000313" key="17">
    <source>
        <dbReference type="Proteomes" id="UP000276634"/>
    </source>
</evidence>
<dbReference type="InterPro" id="IPR031157">
    <property type="entry name" value="G_TR_CS"/>
</dbReference>
<dbReference type="NCBIfam" id="NF003478">
    <property type="entry name" value="PRK05124.1"/>
    <property type="match status" value="1"/>
</dbReference>
<sequence length="621" mass="67548">MAAVLKEARGVLRFSTAGSVDDGKSTLIGRLLYEARAVFEDQLEAVARASRGEGPDLALLTDGLKAEREQGITIDVAYRYFATPRRKFIIADTPGHEQYTRNMATGASTADLALILVDAARGVGTQSRRHAWIAHLLGIPKLVVVVNKMDLVGFERAAFERVRAEFERFAARIGARDLVFVPVSALHGDNVTRPSPRMPWYEGPPLLELLETVEVGADAAAAPLRFPVQLAVRPDSRFRGYAGSVASGTVRVGQRVRVLPSGRETTVRAVHTFDGALAEAAAPQAVILLLADEIDVGRGDMIVDAAAPPEVSRELEADVVWFDEEPLDPERPYLVKHTTRTTRARITHVVHRVDVDALSHRHAASLALNDIGRIRLHAAQPLAVDPYAENRATGAFILIDPRSHRTVAAGMVVSAHPAASPNVFWREGRIPRAERERVHGHRAGLLWLTGLPCAGKSTIARALEARLFERGVHAYVLDGDNLRHGLSGDLGFSPEDRSEHLRRVAEVASILIDAGNLVIGAFVSPRVAHRERVRGIVGEEDFLEVHVSTPPEVCALRDRHGLYRRARAGEIPGFTGVDAPYEPPPAPDLVLPAHELAVEDAVERLMALLRARGWLGRAGGG</sequence>
<organism evidence="16 17">
    <name type="scientific">Inmirania thermothiophila</name>
    <dbReference type="NCBI Taxonomy" id="1750597"/>
    <lineage>
        <taxon>Bacteria</taxon>
        <taxon>Pseudomonadati</taxon>
        <taxon>Pseudomonadota</taxon>
        <taxon>Gammaproteobacteria</taxon>
        <taxon>Chromatiales</taxon>
        <taxon>Ectothiorhodospiraceae</taxon>
        <taxon>Inmirania</taxon>
    </lineage>
</organism>
<dbReference type="GO" id="GO:0070814">
    <property type="term" value="P:hydrogen sulfide biosynthetic process"/>
    <property type="evidence" value="ECO:0007669"/>
    <property type="project" value="UniProtKB-UniRule"/>
</dbReference>
<dbReference type="NCBIfam" id="NF004035">
    <property type="entry name" value="PRK05506.1"/>
    <property type="match status" value="1"/>
</dbReference>
<dbReference type="InterPro" id="IPR011779">
    <property type="entry name" value="SO4_adenylTrfase_lsu"/>
</dbReference>
<comment type="subunit">
    <text evidence="13">Heterodimer composed of CysD, the smaller subunit, and CysN.</text>
</comment>
<evidence type="ECO:0000256" key="7">
    <source>
        <dbReference type="ARBA" id="ARBA00022695"/>
    </source>
</evidence>
<dbReference type="Pfam" id="PF00009">
    <property type="entry name" value="GTP_EFTU"/>
    <property type="match status" value="1"/>
</dbReference>
<evidence type="ECO:0000256" key="2">
    <source>
        <dbReference type="ARBA" id="ARBA00002357"/>
    </source>
</evidence>
<dbReference type="RefSeq" id="WP_123399499.1">
    <property type="nucleotide sequence ID" value="NZ_RJVI01000001.1"/>
</dbReference>
<evidence type="ECO:0000256" key="3">
    <source>
        <dbReference type="ARBA" id="ARBA00004806"/>
    </source>
</evidence>
<dbReference type="InterPro" id="IPR002891">
    <property type="entry name" value="APS"/>
</dbReference>
<dbReference type="GO" id="GO:0005524">
    <property type="term" value="F:ATP binding"/>
    <property type="evidence" value="ECO:0007669"/>
    <property type="project" value="UniProtKB-UniRule"/>
</dbReference>
<comment type="function">
    <text evidence="13">With CysD forms the ATP sulfurylase (ATPS) that catalyzes the adenylation of sulfate producing adenosine 5'-phosphosulfate (APS) and diphosphate, the first enzymatic step in sulfur assimilation pathway. APS synthesis involves the formation of a high-energy phosphoric-sulfuric acid anhydride bond driven by GTP hydrolysis by CysN coupled to ATP hydrolysis by CysD.</text>
</comment>